<dbReference type="EMBL" id="CAEQ01002392">
    <property type="protein sequence ID" value="CCD16667.1"/>
    <property type="molecule type" value="Genomic_DNA"/>
</dbReference>
<gene>
    <name evidence="1" type="ORF">TCIL3000_0_15740</name>
</gene>
<reference evidence="2" key="1">
    <citation type="submission" date="2011-07" db="EMBL/GenBank/DDBJ databases">
        <title>Divergent evolution of antigenic variation in African trypanosomes.</title>
        <authorList>
            <person name="Jackson A.P."/>
            <person name="Berry A."/>
            <person name="Allison H.C."/>
            <person name="Burton P."/>
            <person name="Anderson J."/>
            <person name="Aslett M."/>
            <person name="Brown R."/>
            <person name="Corton N."/>
            <person name="Harris D."/>
            <person name="Hauser H."/>
            <person name="Gamble J."/>
            <person name="Gilderthorp R."/>
            <person name="McQuillan J."/>
            <person name="Quail M.A."/>
            <person name="Sanders M."/>
            <person name="Van Tonder A."/>
            <person name="Ginger M.L."/>
            <person name="Donelson J.E."/>
            <person name="Field M.C."/>
            <person name="Barry J.D."/>
            <person name="Berriman M."/>
            <person name="Hertz-Fowler C."/>
        </authorList>
    </citation>
    <scope>NUCLEOTIDE SEQUENCE [LARGE SCALE GENOMIC DNA]</scope>
    <source>
        <strain evidence="2">IL3000</strain>
    </source>
</reference>
<sequence length="304" mass="33735">MTTVTPELFKQQNDICNRAVIAFLRDDEKFKQLSSSEGLALIRRDKEDSIKLEEGIEIAMRRGTLRRTGAPPPAPLRRIDMSAKTTQEAVEEIMAELPGKKGNVIIVQGLSGTGKGTTVRALQQALPQCVTWSNGNVFRSYTHLLLEELKGELRAELLTPQLIQHVHSQVTFEDLGNGLHDIVLRGRLHVRDIENTVLKTPSVNNAVPTVAQQMQGEVICFAVTALEKLCAAGYNVILEGRSQTLDYIPSQLRFELFLEDPVVLGERRAAQRVMAWAMEELKDSLDTATTADVEAALKRAVLQL</sequence>
<dbReference type="AlphaFoldDB" id="F9WH78"/>
<dbReference type="SUPFAM" id="SSF52540">
    <property type="entry name" value="P-loop containing nucleoside triphosphate hydrolases"/>
    <property type="match status" value="1"/>
</dbReference>
<dbReference type="OMA" id="AATWCEQ"/>
<accession>F9WH78</accession>
<dbReference type="VEuPathDB" id="TriTrypDB:TcIL3000_0_15740"/>
<reference evidence="1 2" key="2">
    <citation type="journal article" date="2012" name="Proc. Natl. Acad. Sci. U.S.A.">
        <title>Antigenic diversity is generated by distinct evolutionary mechanisms in African trypanosome species.</title>
        <authorList>
            <person name="Jackson A.P."/>
            <person name="Berry A."/>
            <person name="Aslett M."/>
            <person name="Allison H.C."/>
            <person name="Burton P."/>
            <person name="Vavrova-Anderson J."/>
            <person name="Brown R."/>
            <person name="Browne H."/>
            <person name="Corton N."/>
            <person name="Hauser H."/>
            <person name="Gamble J."/>
            <person name="Gilderthorp R."/>
            <person name="Marcello L."/>
            <person name="McQuillan J."/>
            <person name="Otto T.D."/>
            <person name="Quail M.A."/>
            <person name="Sanders M.J."/>
            <person name="van Tonder A."/>
            <person name="Ginger M.L."/>
            <person name="Field M.C."/>
            <person name="Barry J.D."/>
            <person name="Hertz-Fowler C."/>
            <person name="Berriman M."/>
        </authorList>
    </citation>
    <scope>NUCLEOTIDE SEQUENCE [LARGE SCALE GENOMIC DNA]</scope>
    <source>
        <strain evidence="1 2">IL3000</strain>
    </source>
</reference>
<protein>
    <submittedName>
        <fullName evidence="1">WGS project CAEQ00000000 data, annotated contig 610</fullName>
    </submittedName>
</protein>
<keyword evidence="2" id="KW-1185">Reference proteome</keyword>
<organism evidence="1 2">
    <name type="scientific">Trypanosoma congolense (strain IL3000)</name>
    <dbReference type="NCBI Taxonomy" id="1068625"/>
    <lineage>
        <taxon>Eukaryota</taxon>
        <taxon>Discoba</taxon>
        <taxon>Euglenozoa</taxon>
        <taxon>Kinetoplastea</taxon>
        <taxon>Metakinetoplastina</taxon>
        <taxon>Trypanosomatida</taxon>
        <taxon>Trypanosomatidae</taxon>
        <taxon>Trypanosoma</taxon>
        <taxon>Nannomonas</taxon>
    </lineage>
</organism>
<proteinExistence type="predicted"/>
<dbReference type="Gene3D" id="3.40.50.300">
    <property type="entry name" value="P-loop containing nucleotide triphosphate hydrolases"/>
    <property type="match status" value="1"/>
</dbReference>
<comment type="caution">
    <text evidence="1">The sequence shown here is derived from an EMBL/GenBank/DDBJ whole genome shotgun (WGS) entry which is preliminary data.</text>
</comment>
<dbReference type="InterPro" id="IPR027417">
    <property type="entry name" value="P-loop_NTPase"/>
</dbReference>
<evidence type="ECO:0000313" key="1">
    <source>
        <dbReference type="EMBL" id="CCD16667.1"/>
    </source>
</evidence>
<name>F9WH78_TRYCI</name>
<evidence type="ECO:0000313" key="2">
    <source>
        <dbReference type="Proteomes" id="UP000000702"/>
    </source>
</evidence>
<dbReference type="Proteomes" id="UP000000702">
    <property type="component" value="Unassembled WGS sequence"/>
</dbReference>